<dbReference type="EMBL" id="AWQQ01000040">
    <property type="protein sequence ID" value="PHJ38970.1"/>
    <property type="molecule type" value="Genomic_DNA"/>
</dbReference>
<gene>
    <name evidence="2" type="ORF">P378_06565</name>
</gene>
<protein>
    <submittedName>
        <fullName evidence="2">Uncharacterized protein</fullName>
    </submittedName>
</protein>
<dbReference type="AlphaFoldDB" id="A0A2C6LK70"/>
<dbReference type="OrthoDB" id="1809897at2"/>
<accession>A0A2C6LK70</accession>
<organism evidence="2 3">
    <name type="scientific">Desulforamulus profundi</name>
    <dbReference type="NCBI Taxonomy" id="1383067"/>
    <lineage>
        <taxon>Bacteria</taxon>
        <taxon>Bacillati</taxon>
        <taxon>Bacillota</taxon>
        <taxon>Clostridia</taxon>
        <taxon>Eubacteriales</taxon>
        <taxon>Peptococcaceae</taxon>
        <taxon>Desulforamulus</taxon>
    </lineage>
</organism>
<reference evidence="2 3" key="1">
    <citation type="submission" date="2013-09" db="EMBL/GenBank/DDBJ databases">
        <title>Biodegradation of hydrocarbons in the deep terrestrial subsurface : characterization of a microbial consortium composed of two Desulfotomaculum species originating from a deep geological formation.</title>
        <authorList>
            <person name="Aullo T."/>
            <person name="Berlendis S."/>
            <person name="Lascourreges J.-F."/>
            <person name="Dessort D."/>
            <person name="Saint-Laurent S."/>
            <person name="Schraauwers B."/>
            <person name="Mas J."/>
            <person name="Magot M."/>
            <person name="Ranchou-Peyruse A."/>
        </authorList>
    </citation>
    <scope>NUCLEOTIDE SEQUENCE [LARGE SCALE GENOMIC DNA]</scope>
    <source>
        <strain evidence="2 3">Bs107</strain>
    </source>
</reference>
<feature type="region of interest" description="Disordered" evidence="1">
    <location>
        <begin position="48"/>
        <end position="75"/>
    </location>
</feature>
<evidence type="ECO:0000256" key="1">
    <source>
        <dbReference type="SAM" id="MobiDB-lite"/>
    </source>
</evidence>
<evidence type="ECO:0000313" key="2">
    <source>
        <dbReference type="EMBL" id="PHJ38970.1"/>
    </source>
</evidence>
<keyword evidence="3" id="KW-1185">Reference proteome</keyword>
<name>A0A2C6LK70_9FIRM</name>
<proteinExistence type="predicted"/>
<sequence length="75" mass="8814">MTSAQFAAWVQEKFDSCNIHNEIETSKVIVEVMKKFFPWQKKRKRTIKRLHSKQGRMVVSTRGESTGCPNMQKKK</sequence>
<dbReference type="Proteomes" id="UP000222564">
    <property type="component" value="Unassembled WGS sequence"/>
</dbReference>
<evidence type="ECO:0000313" key="3">
    <source>
        <dbReference type="Proteomes" id="UP000222564"/>
    </source>
</evidence>
<comment type="caution">
    <text evidence="2">The sequence shown here is derived from an EMBL/GenBank/DDBJ whole genome shotgun (WGS) entry which is preliminary data.</text>
</comment>
<dbReference type="RefSeq" id="WP_099082578.1">
    <property type="nucleotide sequence ID" value="NZ_AWQQ01000040.1"/>
</dbReference>